<dbReference type="Proteomes" id="UP000195569">
    <property type="component" value="Unassembled WGS sequence"/>
</dbReference>
<keyword evidence="2" id="KW-1185">Reference proteome</keyword>
<accession>A0A1N7SAN8</accession>
<dbReference type="AlphaFoldDB" id="A0A1N7SAN8"/>
<dbReference type="EMBL" id="CYGY02000038">
    <property type="protein sequence ID" value="SIT44058.1"/>
    <property type="molecule type" value="Genomic_DNA"/>
</dbReference>
<evidence type="ECO:0000313" key="1">
    <source>
        <dbReference type="EMBL" id="SIT44058.1"/>
    </source>
</evidence>
<name>A0A1N7SAN8_9BURK</name>
<gene>
    <name evidence="1" type="ORF">BN2476_380007</name>
</gene>
<organism evidence="1 2">
    <name type="scientific">Paraburkholderia piptadeniae</name>
    <dbReference type="NCBI Taxonomy" id="1701573"/>
    <lineage>
        <taxon>Bacteria</taxon>
        <taxon>Pseudomonadati</taxon>
        <taxon>Pseudomonadota</taxon>
        <taxon>Betaproteobacteria</taxon>
        <taxon>Burkholderiales</taxon>
        <taxon>Burkholderiaceae</taxon>
        <taxon>Paraburkholderia</taxon>
    </lineage>
</organism>
<comment type="caution">
    <text evidence="1">The sequence shown here is derived from an EMBL/GenBank/DDBJ whole genome shotgun (WGS) entry which is preliminary data.</text>
</comment>
<proteinExistence type="predicted"/>
<evidence type="ECO:0000313" key="2">
    <source>
        <dbReference type="Proteomes" id="UP000195569"/>
    </source>
</evidence>
<reference evidence="1" key="1">
    <citation type="submission" date="2016-12" db="EMBL/GenBank/DDBJ databases">
        <authorList>
            <person name="Moulin L."/>
        </authorList>
    </citation>
    <scope>NUCLEOTIDE SEQUENCE [LARGE SCALE GENOMIC DNA]</scope>
    <source>
        <strain evidence="1">STM 7183</strain>
    </source>
</reference>
<sequence length="114" mass="12913">MKMKMTAPQLTANLSVGFASTEYILPLALYPQQSATCIFQLHDGQQVIVSVPLSAAELQAYRRHPATFFERIEPSAGQTIETPFKTFMWLLEAHKNATRAIAREYGRLAQFRRP</sequence>
<protein>
    <submittedName>
        <fullName evidence="1">Uncharacterized protein</fullName>
    </submittedName>
</protein>